<dbReference type="SUPFAM" id="SSF50978">
    <property type="entry name" value="WD40 repeat-like"/>
    <property type="match status" value="1"/>
</dbReference>
<organism evidence="1 2">
    <name type="scientific">Neodiprion lecontei</name>
    <name type="common">Redheaded pine sawfly</name>
    <dbReference type="NCBI Taxonomy" id="441921"/>
    <lineage>
        <taxon>Eukaryota</taxon>
        <taxon>Metazoa</taxon>
        <taxon>Ecdysozoa</taxon>
        <taxon>Arthropoda</taxon>
        <taxon>Hexapoda</taxon>
        <taxon>Insecta</taxon>
        <taxon>Pterygota</taxon>
        <taxon>Neoptera</taxon>
        <taxon>Endopterygota</taxon>
        <taxon>Hymenoptera</taxon>
        <taxon>Tenthredinoidea</taxon>
        <taxon>Diprionidae</taxon>
        <taxon>Diprioninae</taxon>
        <taxon>Neodiprion</taxon>
    </lineage>
</organism>
<dbReference type="GeneID" id="124295588"/>
<reference evidence="2" key="1">
    <citation type="submission" date="2025-08" db="UniProtKB">
        <authorList>
            <consortium name="RefSeq"/>
        </authorList>
    </citation>
    <scope>IDENTIFICATION</scope>
    <source>
        <tissue evidence="2">Thorax and Abdomen</tissue>
    </source>
</reference>
<protein>
    <submittedName>
        <fullName evidence="2">Uncharacterized protein LOC124295588</fullName>
    </submittedName>
</protein>
<accession>A0ABM3GNZ1</accession>
<evidence type="ECO:0000313" key="1">
    <source>
        <dbReference type="Proteomes" id="UP000829291"/>
    </source>
</evidence>
<sequence length="335" mass="38251">MQSMSLLGHTANMSKSYLDGEEREMEWRKKVTKMRERLKSRLDENTIDGKRDDNLFHGMKLVSSTTMFGNFTEICYCEETQEYLVIDPPSNMLRFSVQAKLIQPSYPLSGTMLFTKLLWCQKAKVLIGYVPNDDMIWLMTSFCMLYQVIRNEFRITDIFYEPMTNEIVVAGPNKVTRFPLANKESTMNPWKTMAYIDSEYGALWKLECMSLIPASTSMTRLAGSYMTTIYVLPLEPLKEKEDIVPVMFLARNPAATEAAITALLFHDTSQWIITGDEQGNVMGWDLELHCIMSCPGGHKGYVQKIVVHPSICGFITCGEDNVLQIWSCNLRGKVS</sequence>
<dbReference type="Pfam" id="PF00400">
    <property type="entry name" value="WD40"/>
    <property type="match status" value="2"/>
</dbReference>
<keyword evidence="1" id="KW-1185">Reference proteome</keyword>
<dbReference type="InterPro" id="IPR015943">
    <property type="entry name" value="WD40/YVTN_repeat-like_dom_sf"/>
</dbReference>
<evidence type="ECO:0000313" key="2">
    <source>
        <dbReference type="RefSeq" id="XP_046601980.1"/>
    </source>
</evidence>
<dbReference type="Proteomes" id="UP000829291">
    <property type="component" value="Chromosome 7"/>
</dbReference>
<dbReference type="SMART" id="SM00320">
    <property type="entry name" value="WD40"/>
    <property type="match status" value="2"/>
</dbReference>
<name>A0ABM3GNZ1_NEOLC</name>
<dbReference type="RefSeq" id="XP_046601980.1">
    <property type="nucleotide sequence ID" value="XM_046746024.1"/>
</dbReference>
<proteinExistence type="predicted"/>
<dbReference type="InterPro" id="IPR001680">
    <property type="entry name" value="WD40_rpt"/>
</dbReference>
<dbReference type="InterPro" id="IPR036322">
    <property type="entry name" value="WD40_repeat_dom_sf"/>
</dbReference>
<dbReference type="Gene3D" id="2.130.10.10">
    <property type="entry name" value="YVTN repeat-like/Quinoprotein amine dehydrogenase"/>
    <property type="match status" value="1"/>
</dbReference>
<gene>
    <name evidence="2" type="primary">LOC124295588</name>
</gene>